<dbReference type="Proteomes" id="UP001262410">
    <property type="component" value="Unassembled WGS sequence"/>
</dbReference>
<reference evidence="2 3" key="1">
    <citation type="submission" date="2023-07" db="EMBL/GenBank/DDBJ databases">
        <title>Sorghum-associated microbial communities from plants grown in Nebraska, USA.</title>
        <authorList>
            <person name="Schachtman D."/>
        </authorList>
    </citation>
    <scope>NUCLEOTIDE SEQUENCE [LARGE SCALE GENOMIC DNA]</scope>
    <source>
        <strain evidence="2 3">584</strain>
    </source>
</reference>
<accession>A0ABU1JNA6</accession>
<dbReference type="PANTHER" id="PTHR37953">
    <property type="entry name" value="UPF0127 PROTEIN MJ1496"/>
    <property type="match status" value="1"/>
</dbReference>
<keyword evidence="1" id="KW-0732">Signal</keyword>
<dbReference type="EMBL" id="JAVDPW010000004">
    <property type="protein sequence ID" value="MDR6290102.1"/>
    <property type="molecule type" value="Genomic_DNA"/>
</dbReference>
<proteinExistence type="predicted"/>
<evidence type="ECO:0000256" key="1">
    <source>
        <dbReference type="SAM" id="SignalP"/>
    </source>
</evidence>
<protein>
    <recommendedName>
        <fullName evidence="4">DUF192 domain-containing protein</fullName>
    </recommendedName>
</protein>
<evidence type="ECO:0000313" key="2">
    <source>
        <dbReference type="EMBL" id="MDR6290102.1"/>
    </source>
</evidence>
<feature type="chain" id="PRO_5045095564" description="DUF192 domain-containing protein" evidence="1">
    <location>
        <begin position="22"/>
        <end position="162"/>
    </location>
</feature>
<dbReference type="InterPro" id="IPR038695">
    <property type="entry name" value="Saro_0823-like_sf"/>
</dbReference>
<sequence length="162" mass="17502">MKKTLFAALALLLLAVGAARAQGEAAPSVRPTDADLTIETAAGKQFHFTVELALTPEAQQRGLMFRKAMAPDAGMLFVFDQTEDRAFWMKNTLIPLDMIFIRTDGTIANIVEGAEPQTLTPRTSEGPAKAVLELNGGITRFLSIKPGDRVIHPLITTTAPKN</sequence>
<feature type="signal peptide" evidence="1">
    <location>
        <begin position="1"/>
        <end position="21"/>
    </location>
</feature>
<dbReference type="PANTHER" id="PTHR37953:SF1">
    <property type="entry name" value="UPF0127 PROTEIN MJ1496"/>
    <property type="match status" value="1"/>
</dbReference>
<dbReference type="Pfam" id="PF02643">
    <property type="entry name" value="DUF192"/>
    <property type="match status" value="1"/>
</dbReference>
<name>A0ABU1JNA6_9PROT</name>
<evidence type="ECO:0000313" key="3">
    <source>
        <dbReference type="Proteomes" id="UP001262410"/>
    </source>
</evidence>
<evidence type="ECO:0008006" key="4">
    <source>
        <dbReference type="Google" id="ProtNLM"/>
    </source>
</evidence>
<gene>
    <name evidence="2" type="ORF">E9232_002623</name>
</gene>
<organism evidence="2 3">
    <name type="scientific">Inquilinus ginsengisoli</name>
    <dbReference type="NCBI Taxonomy" id="363840"/>
    <lineage>
        <taxon>Bacteria</taxon>
        <taxon>Pseudomonadati</taxon>
        <taxon>Pseudomonadota</taxon>
        <taxon>Alphaproteobacteria</taxon>
        <taxon>Rhodospirillales</taxon>
        <taxon>Rhodospirillaceae</taxon>
        <taxon>Inquilinus</taxon>
    </lineage>
</organism>
<keyword evidence="3" id="KW-1185">Reference proteome</keyword>
<dbReference type="RefSeq" id="WP_309794552.1">
    <property type="nucleotide sequence ID" value="NZ_JAVDPW010000004.1"/>
</dbReference>
<dbReference type="Gene3D" id="2.60.120.1140">
    <property type="entry name" value="Protein of unknown function DUF192"/>
    <property type="match status" value="1"/>
</dbReference>
<dbReference type="InterPro" id="IPR003795">
    <property type="entry name" value="DUF192"/>
</dbReference>
<comment type="caution">
    <text evidence="2">The sequence shown here is derived from an EMBL/GenBank/DDBJ whole genome shotgun (WGS) entry which is preliminary data.</text>
</comment>